<organism evidence="1 2">
    <name type="scientific">Tepidiforma thermophila (strain KCTC 52669 / CGMCC 1.13589 / G233)</name>
    <dbReference type="NCBI Taxonomy" id="2761530"/>
    <lineage>
        <taxon>Bacteria</taxon>
        <taxon>Bacillati</taxon>
        <taxon>Chloroflexota</taxon>
        <taxon>Tepidiformia</taxon>
        <taxon>Tepidiformales</taxon>
        <taxon>Tepidiformaceae</taxon>
        <taxon>Tepidiforma</taxon>
    </lineage>
</organism>
<comment type="caution">
    <text evidence="1">The sequence shown here is derived from an EMBL/GenBank/DDBJ whole genome shotgun (WGS) entry which is preliminary data.</text>
</comment>
<accession>A0A2A9HDM3</accession>
<proteinExistence type="predicted"/>
<name>A0A2A9HDM3_TEPT2</name>
<dbReference type="AlphaFoldDB" id="A0A2A9HDM3"/>
<dbReference type="Proteomes" id="UP000223071">
    <property type="component" value="Unassembled WGS sequence"/>
</dbReference>
<gene>
    <name evidence="1" type="ORF">A9A59_0415</name>
</gene>
<evidence type="ECO:0000313" key="1">
    <source>
        <dbReference type="EMBL" id="PFG73220.1"/>
    </source>
</evidence>
<protein>
    <submittedName>
        <fullName evidence="1">Uncharacterized protein</fullName>
    </submittedName>
</protein>
<dbReference type="EMBL" id="PDJQ01000001">
    <property type="protein sequence ID" value="PFG73220.1"/>
    <property type="molecule type" value="Genomic_DNA"/>
</dbReference>
<keyword evidence="2" id="KW-1185">Reference proteome</keyword>
<reference evidence="1 2" key="1">
    <citation type="submission" date="2017-09" db="EMBL/GenBank/DDBJ databases">
        <title>Sequencing the genomes of two abundant thermophiles in Great Basin hot springs: Thermocrinis jamiesonii and novel Chloroflexi Thermoflexus hugenholtzii.</title>
        <authorList>
            <person name="Hedlund B."/>
        </authorList>
    </citation>
    <scope>NUCLEOTIDE SEQUENCE [LARGE SCALE GENOMIC DNA]</scope>
    <source>
        <strain evidence="1 2">G233</strain>
    </source>
</reference>
<evidence type="ECO:0000313" key="2">
    <source>
        <dbReference type="Proteomes" id="UP000223071"/>
    </source>
</evidence>
<sequence length="146" mass="15857">MVLVVAAAVAGAFIVFRSRDDGGTGSDEAYVRAVCVATKTFGEETERYFSDPELVQDSEKLSKAIAGPLRTYVNRMAAAKPPPDARDYHEAAVRQLRTLLAAAERGEILQALRDFGDTPEPPPEVEARLSAVAESIEECEDINPFD</sequence>